<evidence type="ECO:0000256" key="2">
    <source>
        <dbReference type="ARBA" id="ARBA00022552"/>
    </source>
</evidence>
<proteinExistence type="inferred from homology"/>
<dbReference type="Pfam" id="PF01795">
    <property type="entry name" value="Methyltransf_5"/>
    <property type="match status" value="1"/>
</dbReference>
<dbReference type="InterPro" id="IPR002903">
    <property type="entry name" value="RsmH"/>
</dbReference>
<evidence type="ECO:0000256" key="5">
    <source>
        <dbReference type="ARBA" id="ARBA00022691"/>
    </source>
</evidence>
<dbReference type="GO" id="GO:0070475">
    <property type="term" value="P:rRNA base methylation"/>
    <property type="evidence" value="ECO:0007669"/>
    <property type="project" value="UniProtKB-UniRule"/>
</dbReference>
<keyword evidence="2 6" id="KW-0698">rRNA processing</keyword>
<name>A0AA86MXA9_9BACT</name>
<reference evidence="7" key="1">
    <citation type="submission" date="2022-10" db="EMBL/GenBank/DDBJ databases">
        <authorList>
            <person name="Koch H."/>
        </authorList>
    </citation>
    <scope>NUCLEOTIDE SEQUENCE</scope>
    <source>
        <strain evidence="7">DNF</strain>
    </source>
</reference>
<dbReference type="InterPro" id="IPR023397">
    <property type="entry name" value="SAM-dep_MeTrfase_MraW_recog"/>
</dbReference>
<dbReference type="PANTHER" id="PTHR11265:SF0">
    <property type="entry name" value="12S RRNA N4-METHYLCYTIDINE METHYLTRANSFERASE"/>
    <property type="match status" value="1"/>
</dbReference>
<comment type="catalytic activity">
    <reaction evidence="6">
        <text>cytidine(1402) in 16S rRNA + S-adenosyl-L-methionine = N(4)-methylcytidine(1402) in 16S rRNA + S-adenosyl-L-homocysteine + H(+)</text>
        <dbReference type="Rhea" id="RHEA:42928"/>
        <dbReference type="Rhea" id="RHEA-COMP:10286"/>
        <dbReference type="Rhea" id="RHEA-COMP:10287"/>
        <dbReference type="ChEBI" id="CHEBI:15378"/>
        <dbReference type="ChEBI" id="CHEBI:57856"/>
        <dbReference type="ChEBI" id="CHEBI:59789"/>
        <dbReference type="ChEBI" id="CHEBI:74506"/>
        <dbReference type="ChEBI" id="CHEBI:82748"/>
        <dbReference type="EC" id="2.1.1.199"/>
    </reaction>
</comment>
<sequence length="319" mass="35537">MGVYFATEWEKVVGNGELVNAEESHAPVLADEVITWLQPRSGGRYLDCTVGYGGLAERLLSRTPGDSMVIGIDQDALALEASRNRLRPFGNRVQLIQGNFRDVKQHLAQVGILNVDGAVLDLGVSTPQLSRPERGFSFSENGPLDMRMDQTGSLTAADIVNRWSESDLAWVMFHYGEERYARRIARALVAARKEAPLRTTFDLVEVIRRAIPVRARHGRIHFATRTFQAIRIAVNRELEVLEAALPQLIDVLTVGGRLCVISFHSLEDRIVKQAFRAREAGPSPDVKILTKKPQVATAQELERNPRARSAKLRVLERAA</sequence>
<dbReference type="PIRSF" id="PIRSF004486">
    <property type="entry name" value="MraW"/>
    <property type="match status" value="1"/>
</dbReference>
<evidence type="ECO:0000313" key="7">
    <source>
        <dbReference type="EMBL" id="CAI4030594.1"/>
    </source>
</evidence>
<evidence type="ECO:0000313" key="8">
    <source>
        <dbReference type="Proteomes" id="UP001179121"/>
    </source>
</evidence>
<dbReference type="PANTHER" id="PTHR11265">
    <property type="entry name" value="S-ADENOSYL-METHYLTRANSFERASE MRAW"/>
    <property type="match status" value="1"/>
</dbReference>
<keyword evidence="5 6" id="KW-0949">S-adenosyl-L-methionine</keyword>
<dbReference type="Proteomes" id="UP001179121">
    <property type="component" value="Chromosome"/>
</dbReference>
<dbReference type="CDD" id="cd02440">
    <property type="entry name" value="AdoMet_MTases"/>
    <property type="match status" value="1"/>
</dbReference>
<evidence type="ECO:0000256" key="1">
    <source>
        <dbReference type="ARBA" id="ARBA00010396"/>
    </source>
</evidence>
<feature type="binding site" evidence="6">
    <location>
        <position position="100"/>
    </location>
    <ligand>
        <name>S-adenosyl-L-methionine</name>
        <dbReference type="ChEBI" id="CHEBI:59789"/>
    </ligand>
</feature>
<keyword evidence="8" id="KW-1185">Reference proteome</keyword>
<feature type="binding site" evidence="6">
    <location>
        <position position="73"/>
    </location>
    <ligand>
        <name>S-adenosyl-L-methionine</name>
        <dbReference type="ChEBI" id="CHEBI:59789"/>
    </ligand>
</feature>
<dbReference type="FunFam" id="1.10.150.170:FF:000003">
    <property type="entry name" value="Ribosomal RNA small subunit methyltransferase H"/>
    <property type="match status" value="1"/>
</dbReference>
<feature type="binding site" evidence="6">
    <location>
        <position position="121"/>
    </location>
    <ligand>
        <name>S-adenosyl-L-methionine</name>
        <dbReference type="ChEBI" id="CHEBI:59789"/>
    </ligand>
</feature>
<dbReference type="KEGG" id="nti:DNFV4_01022"/>
<keyword evidence="6" id="KW-0963">Cytoplasm</keyword>
<keyword evidence="3 6" id="KW-0489">Methyltransferase</keyword>
<dbReference type="SUPFAM" id="SSF81799">
    <property type="entry name" value="Putative methyltransferase TM0872, insert domain"/>
    <property type="match status" value="1"/>
</dbReference>
<dbReference type="RefSeq" id="WP_289267577.1">
    <property type="nucleotide sequence ID" value="NZ_OX365700.1"/>
</dbReference>
<evidence type="ECO:0000256" key="3">
    <source>
        <dbReference type="ARBA" id="ARBA00022603"/>
    </source>
</evidence>
<feature type="binding site" evidence="6">
    <location>
        <position position="128"/>
    </location>
    <ligand>
        <name>S-adenosyl-L-methionine</name>
        <dbReference type="ChEBI" id="CHEBI:59789"/>
    </ligand>
</feature>
<comment type="function">
    <text evidence="6">Specifically methylates the N4 position of cytidine in position 1402 (C1402) of 16S rRNA.</text>
</comment>
<dbReference type="AlphaFoldDB" id="A0AA86MXA9"/>
<dbReference type="EMBL" id="OX365700">
    <property type="protein sequence ID" value="CAI4030594.1"/>
    <property type="molecule type" value="Genomic_DNA"/>
</dbReference>
<dbReference type="Gene3D" id="3.40.50.150">
    <property type="entry name" value="Vaccinia Virus protein VP39"/>
    <property type="match status" value="1"/>
</dbReference>
<dbReference type="HAMAP" id="MF_01007">
    <property type="entry name" value="16SrRNA_methyltr_H"/>
    <property type="match status" value="1"/>
</dbReference>
<dbReference type="NCBIfam" id="TIGR00006">
    <property type="entry name" value="16S rRNA (cytosine(1402)-N(4))-methyltransferase RsmH"/>
    <property type="match status" value="1"/>
</dbReference>
<evidence type="ECO:0000256" key="4">
    <source>
        <dbReference type="ARBA" id="ARBA00022679"/>
    </source>
</evidence>
<keyword evidence="4 6" id="KW-0808">Transferase</keyword>
<dbReference type="GO" id="GO:0005737">
    <property type="term" value="C:cytoplasm"/>
    <property type="evidence" value="ECO:0007669"/>
    <property type="project" value="UniProtKB-SubCell"/>
</dbReference>
<comment type="caution">
    <text evidence="6">Lacks conserved residue(s) required for the propagation of feature annotation.</text>
</comment>
<dbReference type="Gene3D" id="1.10.150.170">
    <property type="entry name" value="Putative methyltransferase TM0872, insert domain"/>
    <property type="match status" value="1"/>
</dbReference>
<dbReference type="GO" id="GO:0071424">
    <property type="term" value="F:rRNA (cytosine-N4-)-methyltransferase activity"/>
    <property type="evidence" value="ECO:0007669"/>
    <property type="project" value="UniProtKB-UniRule"/>
</dbReference>
<comment type="similarity">
    <text evidence="1 6">Belongs to the methyltransferase superfamily. RsmH family.</text>
</comment>
<dbReference type="InterPro" id="IPR029063">
    <property type="entry name" value="SAM-dependent_MTases_sf"/>
</dbReference>
<comment type="subcellular location">
    <subcellularLocation>
        <location evidence="6">Cytoplasm</location>
    </subcellularLocation>
</comment>
<gene>
    <name evidence="6" type="primary">rsmH</name>
    <name evidence="7" type="ORF">DNFV4_01022</name>
</gene>
<organism evidence="7 8">
    <name type="scientific">Nitrospira tepida</name>
    <dbReference type="NCBI Taxonomy" id="2973512"/>
    <lineage>
        <taxon>Bacteria</taxon>
        <taxon>Pseudomonadati</taxon>
        <taxon>Nitrospirota</taxon>
        <taxon>Nitrospiria</taxon>
        <taxon>Nitrospirales</taxon>
        <taxon>Nitrospiraceae</taxon>
        <taxon>Nitrospira</taxon>
    </lineage>
</organism>
<dbReference type="EC" id="2.1.1.199" evidence="6"/>
<accession>A0AA86MXA9</accession>
<dbReference type="SUPFAM" id="SSF53335">
    <property type="entry name" value="S-adenosyl-L-methionine-dependent methyltransferases"/>
    <property type="match status" value="1"/>
</dbReference>
<evidence type="ECO:0000256" key="6">
    <source>
        <dbReference type="HAMAP-Rule" id="MF_01007"/>
    </source>
</evidence>
<protein>
    <recommendedName>
        <fullName evidence="6">Ribosomal RNA small subunit methyltransferase H</fullName>
        <ecNumber evidence="6">2.1.1.199</ecNumber>
    </recommendedName>
    <alternativeName>
        <fullName evidence="6">16S rRNA m(4)C1402 methyltransferase</fullName>
    </alternativeName>
    <alternativeName>
        <fullName evidence="6">rRNA (cytosine-N(4)-)-methyltransferase RsmH</fullName>
    </alternativeName>
</protein>